<name>A0A1G9C6Y2_9PSED</name>
<accession>A0A1G9C6Y2</accession>
<evidence type="ECO:0008006" key="4">
    <source>
        <dbReference type="Google" id="ProtNLM"/>
    </source>
</evidence>
<evidence type="ECO:0000313" key="2">
    <source>
        <dbReference type="EMBL" id="SDK47419.1"/>
    </source>
</evidence>
<evidence type="ECO:0000256" key="1">
    <source>
        <dbReference type="SAM" id="SignalP"/>
    </source>
</evidence>
<reference evidence="2 3" key="1">
    <citation type="submission" date="2016-10" db="EMBL/GenBank/DDBJ databases">
        <authorList>
            <person name="de Groot N.N."/>
        </authorList>
    </citation>
    <scope>NUCLEOTIDE SEQUENCE [LARGE SCALE GENOMIC DNA]</scope>
    <source>
        <strain evidence="2 3">JCM 21544</strain>
    </source>
</reference>
<feature type="signal peptide" evidence="1">
    <location>
        <begin position="1"/>
        <end position="22"/>
    </location>
</feature>
<keyword evidence="3" id="KW-1185">Reference proteome</keyword>
<dbReference type="PROSITE" id="PS51257">
    <property type="entry name" value="PROKAR_LIPOPROTEIN"/>
    <property type="match status" value="1"/>
</dbReference>
<keyword evidence="1" id="KW-0732">Signal</keyword>
<dbReference type="RefSeq" id="WP_084337376.1">
    <property type="nucleotide sequence ID" value="NZ_CBKZNZ010000017.1"/>
</dbReference>
<sequence length="88" mass="9101">MKPFVMAIALPALLLGVGGCGTLQPSSTYLPQGQAAPAGGASQFSAAQPNQVNGILNDLIRTATDTMATELNRSMQDKIQEAGSNLRN</sequence>
<dbReference type="OrthoDB" id="9906011at2"/>
<proteinExistence type="predicted"/>
<gene>
    <name evidence="2" type="ORF">SAMN05216186_107141</name>
</gene>
<dbReference type="Proteomes" id="UP000198706">
    <property type="component" value="Unassembled WGS sequence"/>
</dbReference>
<protein>
    <recommendedName>
        <fullName evidence="4">Murein lipoprotein</fullName>
    </recommendedName>
</protein>
<feature type="chain" id="PRO_5011569295" description="Murein lipoprotein" evidence="1">
    <location>
        <begin position="23"/>
        <end position="88"/>
    </location>
</feature>
<evidence type="ECO:0000313" key="3">
    <source>
        <dbReference type="Proteomes" id="UP000198706"/>
    </source>
</evidence>
<dbReference type="AlphaFoldDB" id="A0A1G9C6Y2"/>
<organism evidence="2 3">
    <name type="scientific">Pseudomonas indica</name>
    <dbReference type="NCBI Taxonomy" id="137658"/>
    <lineage>
        <taxon>Bacteria</taxon>
        <taxon>Pseudomonadati</taxon>
        <taxon>Pseudomonadota</taxon>
        <taxon>Gammaproteobacteria</taxon>
        <taxon>Pseudomonadales</taxon>
        <taxon>Pseudomonadaceae</taxon>
        <taxon>Pseudomonas</taxon>
    </lineage>
</organism>
<dbReference type="EMBL" id="FNFD01000007">
    <property type="protein sequence ID" value="SDK47419.1"/>
    <property type="molecule type" value="Genomic_DNA"/>
</dbReference>